<comment type="similarity">
    <text evidence="1">Belongs to the polysaccharide synthase family.</text>
</comment>
<dbReference type="PANTHER" id="PTHR43318:SF1">
    <property type="entry name" value="POLYSACCHARIDE BIOSYNTHESIS PROTEIN EPSC-RELATED"/>
    <property type="match status" value="1"/>
</dbReference>
<comment type="caution">
    <text evidence="4">The sequence shown here is derived from an EMBL/GenBank/DDBJ whole genome shotgun (WGS) entry which is preliminary data.</text>
</comment>
<evidence type="ECO:0000313" key="4">
    <source>
        <dbReference type="EMBL" id="MDR7089545.1"/>
    </source>
</evidence>
<feature type="transmembrane region" description="Helical" evidence="2">
    <location>
        <begin position="80"/>
        <end position="103"/>
    </location>
</feature>
<keyword evidence="5" id="KW-1185">Reference proteome</keyword>
<dbReference type="Proteomes" id="UP001253595">
    <property type="component" value="Unassembled WGS sequence"/>
</dbReference>
<feature type="transmembrane region" description="Helical" evidence="2">
    <location>
        <begin position="50"/>
        <end position="68"/>
    </location>
</feature>
<feature type="transmembrane region" description="Helical" evidence="2">
    <location>
        <begin position="109"/>
        <end position="129"/>
    </location>
</feature>
<evidence type="ECO:0000313" key="5">
    <source>
        <dbReference type="Proteomes" id="UP001253595"/>
    </source>
</evidence>
<evidence type="ECO:0000256" key="1">
    <source>
        <dbReference type="ARBA" id="ARBA00007430"/>
    </source>
</evidence>
<accession>A0ABU1UWK9</accession>
<sequence>MFTKLFEASRPAKRLISLSYDALAITLGVYLSICLRLGTFDVVITSKELAALLITIVSSLFIFIRMGMYRAILRYMTQPAIVTIVICVFLSGATLAISGFLTYSKIPRSVPFIYIALMILLIGGPRLLVRHIILMLGALPAREAIPVIVYGAGRTGHQLLQALQDTGYRVAAFVDDNKFLHGTLLSNIKIYSPKSIPKLISSTGASKLLLALGRTSHSARLDIIKKLEKYHINVQTIPEFSDILSGKARIENVRDVDIDDLLGRDSVQPMQHLMESSVLDKVVLVTGAGGSIGGELCRQIIELKPRKLILIDHNEFSLYSIERELAGKNVDQVNVVALLGSVQNSRLLDSVMVEHRVQTVYHAAAYKHVPLVESNCVEGMKNNVFGTQFCAEAAINAGVELFVLISTDKAVRPTNLMGASKRLAELILQSLAQKESSTRFVMVRFGNVLGSSGSVVPLFRKQIKEGGPVTVTHPDIIRYFMTIREAAQLVIQAGAMGHGGDVFVLDMGEPIKIVDLAKRMISLSGLTVRDEHDRDGDIAISYTGLRPGEKLFEELLIGDNVAPTEHSRIFRAMEQFISWQEMELFLKRLAIACESNNSDLIKSLLFEVPAGYLIDAPELPEENKVLLVN</sequence>
<keyword evidence="2" id="KW-1133">Transmembrane helix</keyword>
<dbReference type="RefSeq" id="WP_310070825.1">
    <property type="nucleotide sequence ID" value="NZ_JAVDVX010000002.1"/>
</dbReference>
<dbReference type="InterPro" id="IPR051203">
    <property type="entry name" value="Polysaccharide_Synthase-Rel"/>
</dbReference>
<name>A0ABU1UWK9_9GAMM</name>
<reference evidence="4 5" key="1">
    <citation type="submission" date="2023-07" db="EMBL/GenBank/DDBJ databases">
        <title>Sorghum-associated microbial communities from plants grown in Nebraska, USA.</title>
        <authorList>
            <person name="Schachtman D."/>
        </authorList>
    </citation>
    <scope>NUCLEOTIDE SEQUENCE [LARGE SCALE GENOMIC DNA]</scope>
    <source>
        <strain evidence="4 5">BE190</strain>
    </source>
</reference>
<feature type="transmembrane region" description="Helical" evidence="2">
    <location>
        <begin position="20"/>
        <end position="38"/>
    </location>
</feature>
<dbReference type="InterPro" id="IPR003869">
    <property type="entry name" value="Polysac_CapD-like"/>
</dbReference>
<protein>
    <submittedName>
        <fullName evidence="4">FlaA1/EpsC-like NDP-sugar epimerase</fullName>
    </submittedName>
</protein>
<dbReference type="CDD" id="cd05237">
    <property type="entry name" value="UDP_invert_4-6DH_SDR_e"/>
    <property type="match status" value="1"/>
</dbReference>
<proteinExistence type="inferred from homology"/>
<dbReference type="InterPro" id="IPR029063">
    <property type="entry name" value="SAM-dependent_MTases_sf"/>
</dbReference>
<dbReference type="PANTHER" id="PTHR43318">
    <property type="entry name" value="UDP-N-ACETYLGLUCOSAMINE 4,6-DEHYDRATASE"/>
    <property type="match status" value="1"/>
</dbReference>
<dbReference type="Gene3D" id="3.40.50.720">
    <property type="entry name" value="NAD(P)-binding Rossmann-like Domain"/>
    <property type="match status" value="2"/>
</dbReference>
<organism evidence="4 5">
    <name type="scientific">Cellvibrio fibrivorans</name>
    <dbReference type="NCBI Taxonomy" id="126350"/>
    <lineage>
        <taxon>Bacteria</taxon>
        <taxon>Pseudomonadati</taxon>
        <taxon>Pseudomonadota</taxon>
        <taxon>Gammaproteobacteria</taxon>
        <taxon>Cellvibrionales</taxon>
        <taxon>Cellvibrionaceae</taxon>
        <taxon>Cellvibrio</taxon>
    </lineage>
</organism>
<feature type="domain" description="Polysaccharide biosynthesis protein CapD-like" evidence="3">
    <location>
        <begin position="283"/>
        <end position="573"/>
    </location>
</feature>
<dbReference type="EMBL" id="JAVDVX010000002">
    <property type="protein sequence ID" value="MDR7089545.1"/>
    <property type="molecule type" value="Genomic_DNA"/>
</dbReference>
<evidence type="ECO:0000256" key="2">
    <source>
        <dbReference type="SAM" id="Phobius"/>
    </source>
</evidence>
<dbReference type="SUPFAM" id="SSF53335">
    <property type="entry name" value="S-adenosyl-L-methionine-dependent methyltransferases"/>
    <property type="match status" value="1"/>
</dbReference>
<gene>
    <name evidence="4" type="ORF">J2X05_001551</name>
</gene>
<dbReference type="InterPro" id="IPR036291">
    <property type="entry name" value="NAD(P)-bd_dom_sf"/>
</dbReference>
<dbReference type="Pfam" id="PF02719">
    <property type="entry name" value="Polysacc_synt_2"/>
    <property type="match status" value="1"/>
</dbReference>
<dbReference type="SUPFAM" id="SSF51735">
    <property type="entry name" value="NAD(P)-binding Rossmann-fold domains"/>
    <property type="match status" value="1"/>
</dbReference>
<evidence type="ECO:0000259" key="3">
    <source>
        <dbReference type="Pfam" id="PF02719"/>
    </source>
</evidence>
<keyword evidence="2" id="KW-0472">Membrane</keyword>
<keyword evidence="2" id="KW-0812">Transmembrane</keyword>